<dbReference type="InterPro" id="IPR001584">
    <property type="entry name" value="Integrase_cat-core"/>
</dbReference>
<gene>
    <name evidence="2" type="ORF">HPT29_018755</name>
</gene>
<dbReference type="Pfam" id="PF01527">
    <property type="entry name" value="HTH_Tnp_1"/>
    <property type="match status" value="1"/>
</dbReference>
<feature type="domain" description="Integrase catalytic" evidence="1">
    <location>
        <begin position="200"/>
        <end position="357"/>
    </location>
</feature>
<evidence type="ECO:0000313" key="3">
    <source>
        <dbReference type="Proteomes" id="UP001017257"/>
    </source>
</evidence>
<evidence type="ECO:0000259" key="1">
    <source>
        <dbReference type="PROSITE" id="PS50994"/>
    </source>
</evidence>
<dbReference type="InterPro" id="IPR025948">
    <property type="entry name" value="HTH-like_dom"/>
</dbReference>
<name>A0ABY5RNP2_9HYPH</name>
<dbReference type="SUPFAM" id="SSF53098">
    <property type="entry name" value="Ribonuclease H-like"/>
    <property type="match status" value="1"/>
</dbReference>
<keyword evidence="3" id="KW-1185">Reference proteome</keyword>
<dbReference type="NCBIfam" id="NF033516">
    <property type="entry name" value="transpos_IS3"/>
    <property type="match status" value="1"/>
</dbReference>
<dbReference type="PANTHER" id="PTHR47515">
    <property type="entry name" value="LOW CALCIUM RESPONSE LOCUS PROTEIN T"/>
    <property type="match status" value="1"/>
</dbReference>
<dbReference type="InterPro" id="IPR009057">
    <property type="entry name" value="Homeodomain-like_sf"/>
</dbReference>
<dbReference type="InterPro" id="IPR012337">
    <property type="entry name" value="RNaseH-like_sf"/>
</dbReference>
<dbReference type="InterPro" id="IPR048020">
    <property type="entry name" value="Transpos_IS3"/>
</dbReference>
<dbReference type="Pfam" id="PF00665">
    <property type="entry name" value="rve"/>
    <property type="match status" value="1"/>
</dbReference>
<dbReference type="Pfam" id="PF13276">
    <property type="entry name" value="HTH_21"/>
    <property type="match status" value="1"/>
</dbReference>
<dbReference type="PANTHER" id="PTHR47515:SF1">
    <property type="entry name" value="BLR2054 PROTEIN"/>
    <property type="match status" value="1"/>
</dbReference>
<organism evidence="2 3">
    <name type="scientific">Microvirga terrae</name>
    <dbReference type="NCBI Taxonomy" id="2740529"/>
    <lineage>
        <taxon>Bacteria</taxon>
        <taxon>Pseudomonadati</taxon>
        <taxon>Pseudomonadota</taxon>
        <taxon>Alphaproteobacteria</taxon>
        <taxon>Hyphomicrobiales</taxon>
        <taxon>Methylobacteriaceae</taxon>
        <taxon>Microvirga</taxon>
    </lineage>
</organism>
<accession>A0ABY5RNP2</accession>
<dbReference type="PROSITE" id="PS50994">
    <property type="entry name" value="INTEGRASE"/>
    <property type="match status" value="1"/>
</dbReference>
<dbReference type="Proteomes" id="UP001017257">
    <property type="component" value="Chromosome"/>
</dbReference>
<proteinExistence type="predicted"/>
<dbReference type="SUPFAM" id="SSF46689">
    <property type="entry name" value="Homeodomain-like"/>
    <property type="match status" value="1"/>
</dbReference>
<evidence type="ECO:0000313" key="2">
    <source>
        <dbReference type="EMBL" id="UVF18509.1"/>
    </source>
</evidence>
<dbReference type="EMBL" id="CP102845">
    <property type="protein sequence ID" value="UVF18509.1"/>
    <property type="molecule type" value="Genomic_DNA"/>
</dbReference>
<dbReference type="Gene3D" id="3.30.420.10">
    <property type="entry name" value="Ribonuclease H-like superfamily/Ribonuclease H"/>
    <property type="match status" value="1"/>
</dbReference>
<dbReference type="InterPro" id="IPR002514">
    <property type="entry name" value="Transposase_8"/>
</dbReference>
<reference evidence="2" key="1">
    <citation type="submission" date="2022-08" db="EMBL/GenBank/DDBJ databases">
        <title>Microvirga terrae sp. nov., isolated from soil.</title>
        <authorList>
            <person name="Kim K.H."/>
            <person name="Seo Y.L."/>
            <person name="Kim J.M."/>
            <person name="Lee J.K."/>
            <person name="Han D.M."/>
            <person name="Jeon C.O."/>
        </authorList>
    </citation>
    <scope>NUCLEOTIDE SEQUENCE</scope>
    <source>
        <strain evidence="2">R24</strain>
    </source>
</reference>
<protein>
    <submittedName>
        <fullName evidence="2">IS3 family transposase</fullName>
    </submittedName>
</protein>
<dbReference type="InterPro" id="IPR036397">
    <property type="entry name" value="RNaseH_sf"/>
</dbReference>
<sequence length="357" mass="42144">MKKTRFTDQQIAFALQQVEAGTPVPEVCRKMGVSEPTFYRWKQKYGGLMPSEVKKLRHLEEENARLKKLVADLTLDKEMLSEVIPLRTMTPARGREIVDFVRTVFRVSIRRACRAVPAPRSTYHYRSRRPELAALRKRIREVAEARVRYGYRRIWIVLRREGWPINAKRVYRLYKLEGLTMRHKPPRRRVAAKIREDRSPATAPNQVWAMDWMYDQLFDGRRIWVLTMLDTWSRICPVLRVCRIATAWEVISALDEAVRRFGKPKIIRVDQGCQFTSRELDLWAYSHGVTLDFSRPGKPTDNAYIESFNARVRAECLNQNWFMDLDDARRKVEDWRVEYNPASQHPSVYVIDGKRVC</sequence>